<keyword evidence="1" id="KW-0812">Transmembrane</keyword>
<organism evidence="2 3">
    <name type="scientific">Candidatus Doudnabacteria bacterium RIFCSPHIGHO2_01_FULL_43_23</name>
    <dbReference type="NCBI Taxonomy" id="1817822"/>
    <lineage>
        <taxon>Bacteria</taxon>
        <taxon>Candidatus Doudnaibacteriota</taxon>
    </lineage>
</organism>
<name>A0A1F5NUB6_9BACT</name>
<protein>
    <submittedName>
        <fullName evidence="2">Uncharacterized protein</fullName>
    </submittedName>
</protein>
<evidence type="ECO:0000313" key="2">
    <source>
        <dbReference type="EMBL" id="OGE81259.1"/>
    </source>
</evidence>
<evidence type="ECO:0000313" key="3">
    <source>
        <dbReference type="Proteomes" id="UP000177912"/>
    </source>
</evidence>
<keyword evidence="1" id="KW-0472">Membrane</keyword>
<proteinExistence type="predicted"/>
<dbReference type="AlphaFoldDB" id="A0A1F5NUB6"/>
<evidence type="ECO:0000256" key="1">
    <source>
        <dbReference type="SAM" id="Phobius"/>
    </source>
</evidence>
<dbReference type="EMBL" id="MFEI01000009">
    <property type="protein sequence ID" value="OGE81259.1"/>
    <property type="molecule type" value="Genomic_DNA"/>
</dbReference>
<gene>
    <name evidence="2" type="ORF">A2826_02295</name>
</gene>
<dbReference type="STRING" id="1817822.A2826_02295"/>
<dbReference type="Proteomes" id="UP000177912">
    <property type="component" value="Unassembled WGS sequence"/>
</dbReference>
<sequence>MKKSHLYGWLVLALFLSSLALIVITAIWRPDLATSSGIALASFSAIFMAVGVFCLIHALHWQDQEESFIKSTGFSIPPPKEPGDRAVYIRLLFAKLSAEMKSLQGDRELVSQSLNLGSDAILYNTRLDRFQDILIFCKKQGLPVNPILQRLDSLQLKFPVEASQLESV</sequence>
<accession>A0A1F5NUB6</accession>
<feature type="transmembrane region" description="Helical" evidence="1">
    <location>
        <begin position="40"/>
        <end position="61"/>
    </location>
</feature>
<feature type="transmembrane region" description="Helical" evidence="1">
    <location>
        <begin position="6"/>
        <end position="28"/>
    </location>
</feature>
<keyword evidence="1" id="KW-1133">Transmembrane helix</keyword>
<reference evidence="2 3" key="1">
    <citation type="journal article" date="2016" name="Nat. Commun.">
        <title>Thousands of microbial genomes shed light on interconnected biogeochemical processes in an aquifer system.</title>
        <authorList>
            <person name="Anantharaman K."/>
            <person name="Brown C.T."/>
            <person name="Hug L.A."/>
            <person name="Sharon I."/>
            <person name="Castelle C.J."/>
            <person name="Probst A.J."/>
            <person name="Thomas B.C."/>
            <person name="Singh A."/>
            <person name="Wilkins M.J."/>
            <person name="Karaoz U."/>
            <person name="Brodie E.L."/>
            <person name="Williams K.H."/>
            <person name="Hubbard S.S."/>
            <person name="Banfield J.F."/>
        </authorList>
    </citation>
    <scope>NUCLEOTIDE SEQUENCE [LARGE SCALE GENOMIC DNA]</scope>
</reference>
<comment type="caution">
    <text evidence="2">The sequence shown here is derived from an EMBL/GenBank/DDBJ whole genome shotgun (WGS) entry which is preliminary data.</text>
</comment>